<dbReference type="Pfam" id="PF03969">
    <property type="entry name" value="AFG1_ATPase"/>
    <property type="match status" value="1"/>
</dbReference>
<dbReference type="GO" id="GO:0005739">
    <property type="term" value="C:mitochondrion"/>
    <property type="evidence" value="ECO:0007669"/>
    <property type="project" value="TreeGrafter"/>
</dbReference>
<keyword evidence="4" id="KW-1185">Reference proteome</keyword>
<dbReference type="AlphaFoldDB" id="A0AAE0GE38"/>
<proteinExistence type="predicted"/>
<evidence type="ECO:0000256" key="1">
    <source>
        <dbReference type="ARBA" id="ARBA00022741"/>
    </source>
</evidence>
<evidence type="ECO:0000256" key="2">
    <source>
        <dbReference type="ARBA" id="ARBA00022840"/>
    </source>
</evidence>
<dbReference type="Proteomes" id="UP001190700">
    <property type="component" value="Unassembled WGS sequence"/>
</dbReference>
<keyword evidence="1" id="KW-0547">Nucleotide-binding</keyword>
<keyword evidence="2" id="KW-0067">ATP-binding</keyword>
<dbReference type="EMBL" id="LGRX02006559">
    <property type="protein sequence ID" value="KAK3276431.1"/>
    <property type="molecule type" value="Genomic_DNA"/>
</dbReference>
<organism evidence="3 4">
    <name type="scientific">Cymbomonas tetramitiformis</name>
    <dbReference type="NCBI Taxonomy" id="36881"/>
    <lineage>
        <taxon>Eukaryota</taxon>
        <taxon>Viridiplantae</taxon>
        <taxon>Chlorophyta</taxon>
        <taxon>Pyramimonadophyceae</taxon>
        <taxon>Pyramimonadales</taxon>
        <taxon>Pyramimonadaceae</taxon>
        <taxon>Cymbomonas</taxon>
    </lineage>
</organism>
<dbReference type="GO" id="GO:0005524">
    <property type="term" value="F:ATP binding"/>
    <property type="evidence" value="ECO:0007669"/>
    <property type="project" value="UniProtKB-KW"/>
</dbReference>
<accession>A0AAE0GE38</accession>
<dbReference type="GO" id="GO:0016887">
    <property type="term" value="F:ATP hydrolysis activity"/>
    <property type="evidence" value="ECO:0007669"/>
    <property type="project" value="InterPro"/>
</dbReference>
<dbReference type="PANTHER" id="PTHR12169">
    <property type="entry name" value="ATPASE N2B"/>
    <property type="match status" value="1"/>
</dbReference>
<evidence type="ECO:0000313" key="3">
    <source>
        <dbReference type="EMBL" id="KAK3276431.1"/>
    </source>
</evidence>
<protein>
    <submittedName>
        <fullName evidence="3">Uncharacterized protein</fullName>
    </submittedName>
</protein>
<evidence type="ECO:0000313" key="4">
    <source>
        <dbReference type="Proteomes" id="UP001190700"/>
    </source>
</evidence>
<sequence length="208" mass="23358">MILNRLFTRLFAQGLILVLPAALPCFVCAALRASRRRRAWGDFKAFFGHCSLGKLLWARAPQHMSHGDQSLLARICQVATSNRAPDRLYERGLQRELFLPFIDLLKKRCRAHDIQSSTDYRRLGVQLLNPHYFQGHKKVEELWDSFLTLSAGVRVSPATLEVAFGRSMEVASAAGECAWFTFAELCEKPLAAADYIALCGTLLPLPHS</sequence>
<name>A0AAE0GE38_9CHLO</name>
<gene>
    <name evidence="3" type="ORF">CYMTET_15495</name>
</gene>
<dbReference type="PANTHER" id="PTHR12169:SF29">
    <property type="entry name" value="AFG1-LIKE ATPASE FAMILY PROTEIN"/>
    <property type="match status" value="1"/>
</dbReference>
<dbReference type="InterPro" id="IPR005654">
    <property type="entry name" value="ATPase_AFG1-like"/>
</dbReference>
<comment type="caution">
    <text evidence="3">The sequence shown here is derived from an EMBL/GenBank/DDBJ whole genome shotgun (WGS) entry which is preliminary data.</text>
</comment>
<reference evidence="3 4" key="1">
    <citation type="journal article" date="2015" name="Genome Biol. Evol.">
        <title>Comparative Genomics of a Bacterivorous Green Alga Reveals Evolutionary Causalities and Consequences of Phago-Mixotrophic Mode of Nutrition.</title>
        <authorList>
            <person name="Burns J.A."/>
            <person name="Paasch A."/>
            <person name="Narechania A."/>
            <person name="Kim E."/>
        </authorList>
    </citation>
    <scope>NUCLEOTIDE SEQUENCE [LARGE SCALE GENOMIC DNA]</scope>
    <source>
        <strain evidence="3 4">PLY_AMNH</strain>
    </source>
</reference>